<dbReference type="Gene3D" id="3.20.20.100">
    <property type="entry name" value="NADP-dependent oxidoreductase domain"/>
    <property type="match status" value="1"/>
</dbReference>
<feature type="compositionally biased region" description="Basic and acidic residues" evidence="2">
    <location>
        <begin position="52"/>
        <end position="64"/>
    </location>
</feature>
<evidence type="ECO:0000313" key="4">
    <source>
        <dbReference type="EMBL" id="EWC62389.1"/>
    </source>
</evidence>
<dbReference type="Pfam" id="PF00248">
    <property type="entry name" value="Aldo_ket_red"/>
    <property type="match status" value="1"/>
</dbReference>
<protein>
    <recommendedName>
        <fullName evidence="3">NADP-dependent oxidoreductase domain-containing protein</fullName>
    </recommendedName>
</protein>
<feature type="compositionally biased region" description="Polar residues" evidence="2">
    <location>
        <begin position="1"/>
        <end position="11"/>
    </location>
</feature>
<comment type="caution">
    <text evidence="4">The sequence shown here is derived from an EMBL/GenBank/DDBJ whole genome shotgun (WGS) entry which is preliminary data.</text>
</comment>
<feature type="compositionally biased region" description="Basic residues" evidence="2">
    <location>
        <begin position="92"/>
        <end position="101"/>
    </location>
</feature>
<dbReference type="STRING" id="909613.UO65_2376"/>
<dbReference type="GO" id="GO:0016491">
    <property type="term" value="F:oxidoreductase activity"/>
    <property type="evidence" value="ECO:0007669"/>
    <property type="project" value="UniProtKB-KW"/>
</dbReference>
<proteinExistence type="predicted"/>
<dbReference type="PANTHER" id="PTHR43364">
    <property type="entry name" value="NADH-SPECIFIC METHYLGLYOXAL REDUCTASE-RELATED"/>
    <property type="match status" value="1"/>
</dbReference>
<evidence type="ECO:0000256" key="2">
    <source>
        <dbReference type="SAM" id="MobiDB-lite"/>
    </source>
</evidence>
<reference evidence="4 5" key="1">
    <citation type="journal article" date="2014" name="Genome Announc.">
        <title>Draft Genome Sequence of the Antitrypanosomally Active Sponge-Associated Bacterium Actinokineospora sp. Strain EG49.</title>
        <authorList>
            <person name="Harjes J."/>
            <person name="Ryu T."/>
            <person name="Abdelmohsen U.R."/>
            <person name="Moitinho-Silva L."/>
            <person name="Horn H."/>
            <person name="Ravasi T."/>
            <person name="Hentschel U."/>
        </authorList>
    </citation>
    <scope>NUCLEOTIDE SEQUENCE [LARGE SCALE GENOMIC DNA]</scope>
    <source>
        <strain evidence="4 5">EG49</strain>
    </source>
</reference>
<dbReference type="InterPro" id="IPR023210">
    <property type="entry name" value="NADP_OxRdtase_dom"/>
</dbReference>
<feature type="domain" description="NADP-dependent oxidoreductase" evidence="3">
    <location>
        <begin position="163"/>
        <end position="292"/>
    </location>
</feature>
<dbReference type="AlphaFoldDB" id="W7J8N6"/>
<dbReference type="RefSeq" id="WP_233427539.1">
    <property type="nucleotide sequence ID" value="NZ_AYXG01000081.1"/>
</dbReference>
<evidence type="ECO:0000313" key="5">
    <source>
        <dbReference type="Proteomes" id="UP000019277"/>
    </source>
</evidence>
<dbReference type="EMBL" id="AYXG01000081">
    <property type="protein sequence ID" value="EWC62389.1"/>
    <property type="molecule type" value="Genomic_DNA"/>
</dbReference>
<dbReference type="GO" id="GO:0005829">
    <property type="term" value="C:cytosol"/>
    <property type="evidence" value="ECO:0007669"/>
    <property type="project" value="TreeGrafter"/>
</dbReference>
<dbReference type="PATRIC" id="fig|909613.9.peg.2382"/>
<feature type="region of interest" description="Disordered" evidence="2">
    <location>
        <begin position="1"/>
        <end position="139"/>
    </location>
</feature>
<sequence length="305" mass="31981">MRTPSASSTRRAVSPPVSASGGSDDPGDEPRERGGHQSGLLGPHGSVPGGSQHDRPRLQRRRDGAGCFGVVGEQHRDRHRALGDPGGDQRPHLRVGGRLRGAHHDERVDVGGGVAVGARSAQQGAAEGGGEAAGAREGHPRWCGGHDGVQVGVGFRVADGDLRRVEDEYLEFARATGLSTMVYNPLGGGLLTGRHTFTEDTTTGRFGDSRLAAMYRERYWNADLFAAVERLTAIAAGAGIPLTELALRWLAGSPDVHALLLGGSKVEHLRQNVEAAARGPLPDDVLTACAEVGAALRGPMPAHNR</sequence>
<dbReference type="InterPro" id="IPR036812">
    <property type="entry name" value="NAD(P)_OxRdtase_dom_sf"/>
</dbReference>
<gene>
    <name evidence="4" type="ORF">UO65_2376</name>
</gene>
<dbReference type="eggNOG" id="COG0667">
    <property type="taxonomic scope" value="Bacteria"/>
</dbReference>
<evidence type="ECO:0000259" key="3">
    <source>
        <dbReference type="Pfam" id="PF00248"/>
    </source>
</evidence>
<feature type="compositionally biased region" description="Low complexity" evidence="2">
    <location>
        <begin position="116"/>
        <end position="125"/>
    </location>
</feature>
<dbReference type="PANTHER" id="PTHR43364:SF4">
    <property type="entry name" value="NAD(P)-LINKED OXIDOREDUCTASE SUPERFAMILY PROTEIN"/>
    <property type="match status" value="1"/>
</dbReference>
<feature type="compositionally biased region" description="Basic and acidic residues" evidence="2">
    <location>
        <begin position="73"/>
        <end position="91"/>
    </location>
</feature>
<evidence type="ECO:0000256" key="1">
    <source>
        <dbReference type="ARBA" id="ARBA00023002"/>
    </source>
</evidence>
<dbReference type="Proteomes" id="UP000019277">
    <property type="component" value="Unassembled WGS sequence"/>
</dbReference>
<accession>W7J8N6</accession>
<dbReference type="InterPro" id="IPR050523">
    <property type="entry name" value="AKR_Detox_Biosynth"/>
</dbReference>
<name>W7J8N6_9PSEU</name>
<keyword evidence="5" id="KW-1185">Reference proteome</keyword>
<keyword evidence="1" id="KW-0560">Oxidoreductase</keyword>
<organism evidence="4 5">
    <name type="scientific">Actinokineospora spheciospongiae</name>
    <dbReference type="NCBI Taxonomy" id="909613"/>
    <lineage>
        <taxon>Bacteria</taxon>
        <taxon>Bacillati</taxon>
        <taxon>Actinomycetota</taxon>
        <taxon>Actinomycetes</taxon>
        <taxon>Pseudonocardiales</taxon>
        <taxon>Pseudonocardiaceae</taxon>
        <taxon>Actinokineospora</taxon>
    </lineage>
</organism>
<dbReference type="SUPFAM" id="SSF51430">
    <property type="entry name" value="NAD(P)-linked oxidoreductase"/>
    <property type="match status" value="1"/>
</dbReference>